<evidence type="ECO:0000313" key="3">
    <source>
        <dbReference type="Proteomes" id="UP000542353"/>
    </source>
</evidence>
<organism evidence="2 3">
    <name type="scientific">Rhodopseudomonas rhenobacensis</name>
    <dbReference type="NCBI Taxonomy" id="87461"/>
    <lineage>
        <taxon>Bacteria</taxon>
        <taxon>Pseudomonadati</taxon>
        <taxon>Pseudomonadota</taxon>
        <taxon>Alphaproteobacteria</taxon>
        <taxon>Hyphomicrobiales</taxon>
        <taxon>Nitrobacteraceae</taxon>
        <taxon>Rhodopseudomonas</taxon>
    </lineage>
</organism>
<protein>
    <submittedName>
        <fullName evidence="2">GMP synthase-like glutamine amidotransferase</fullName>
    </submittedName>
</protein>
<proteinExistence type="predicted"/>
<dbReference type="EMBL" id="JACHIH010000031">
    <property type="protein sequence ID" value="MBB5049132.1"/>
    <property type="molecule type" value="Genomic_DNA"/>
</dbReference>
<keyword evidence="2" id="KW-0808">Transferase</keyword>
<dbReference type="RefSeq" id="WP_184260943.1">
    <property type="nucleotide sequence ID" value="NZ_JACHIH010000031.1"/>
</dbReference>
<keyword evidence="3" id="KW-1185">Reference proteome</keyword>
<dbReference type="InterPro" id="IPR044992">
    <property type="entry name" value="ChyE-like"/>
</dbReference>
<dbReference type="GO" id="GO:0016740">
    <property type="term" value="F:transferase activity"/>
    <property type="evidence" value="ECO:0007669"/>
    <property type="project" value="UniProtKB-KW"/>
</dbReference>
<dbReference type="GO" id="GO:0005829">
    <property type="term" value="C:cytosol"/>
    <property type="evidence" value="ECO:0007669"/>
    <property type="project" value="TreeGrafter"/>
</dbReference>
<dbReference type="PANTHER" id="PTHR42695">
    <property type="entry name" value="GLUTAMINE AMIDOTRANSFERASE YLR126C-RELATED"/>
    <property type="match status" value="1"/>
</dbReference>
<evidence type="ECO:0000259" key="1">
    <source>
        <dbReference type="Pfam" id="PF00117"/>
    </source>
</evidence>
<dbReference type="Gene3D" id="3.40.50.880">
    <property type="match status" value="1"/>
</dbReference>
<name>A0A7W7Z6W5_9BRAD</name>
<dbReference type="InterPro" id="IPR017926">
    <property type="entry name" value="GATASE"/>
</dbReference>
<gene>
    <name evidence="2" type="ORF">HNR60_003906</name>
</gene>
<dbReference type="InterPro" id="IPR029062">
    <property type="entry name" value="Class_I_gatase-like"/>
</dbReference>
<feature type="domain" description="Glutamine amidotransferase" evidence="1">
    <location>
        <begin position="41"/>
        <end position="181"/>
    </location>
</feature>
<sequence>MRFLIFQHIDIEHPGIFREFWRDAGIAWDAVELDAGEAIPDLESYDALVVMGGPMDVWQEAEHPWLVPEKAAIRRFVRELNRPYLGICLGHQLLADALGGSVGRGKTPEVGLGRVELTAAGFADPLFGSFSNPVETFQWHAAEVSRLPEGGELLARNDACAVQAFRVGLAYGLQYHVEITEQTVPQWRRLPAYAASLDTALGPQRAASLAQETAARLPAFARAARRINDNFLGLVTAARAARVG</sequence>
<dbReference type="PANTHER" id="PTHR42695:SF5">
    <property type="entry name" value="GLUTAMINE AMIDOTRANSFERASE YLR126C-RELATED"/>
    <property type="match status" value="1"/>
</dbReference>
<comment type="caution">
    <text evidence="2">The sequence shown here is derived from an EMBL/GenBank/DDBJ whole genome shotgun (WGS) entry which is preliminary data.</text>
</comment>
<accession>A0A7W7Z6W5</accession>
<dbReference type="AlphaFoldDB" id="A0A7W7Z6W5"/>
<dbReference type="SUPFAM" id="SSF52317">
    <property type="entry name" value="Class I glutamine amidotransferase-like"/>
    <property type="match status" value="1"/>
</dbReference>
<dbReference type="Proteomes" id="UP000542353">
    <property type="component" value="Unassembled WGS sequence"/>
</dbReference>
<dbReference type="Pfam" id="PF00117">
    <property type="entry name" value="GATase"/>
    <property type="match status" value="1"/>
</dbReference>
<dbReference type="PROSITE" id="PS51273">
    <property type="entry name" value="GATASE_TYPE_1"/>
    <property type="match status" value="1"/>
</dbReference>
<keyword evidence="2" id="KW-0315">Glutamine amidotransferase</keyword>
<reference evidence="2 3" key="1">
    <citation type="submission" date="2020-08" db="EMBL/GenBank/DDBJ databases">
        <title>Genomic Encyclopedia of Type Strains, Phase IV (KMG-IV): sequencing the most valuable type-strain genomes for metagenomic binning, comparative biology and taxonomic classification.</title>
        <authorList>
            <person name="Goeker M."/>
        </authorList>
    </citation>
    <scope>NUCLEOTIDE SEQUENCE [LARGE SCALE GENOMIC DNA]</scope>
    <source>
        <strain evidence="2 3">DSM 12706</strain>
    </source>
</reference>
<evidence type="ECO:0000313" key="2">
    <source>
        <dbReference type="EMBL" id="MBB5049132.1"/>
    </source>
</evidence>
<dbReference type="CDD" id="cd01741">
    <property type="entry name" value="GATase1_1"/>
    <property type="match status" value="1"/>
</dbReference>